<protein>
    <recommendedName>
        <fullName evidence="8">tRNA(Ile)-lysidine synthase</fullName>
        <ecNumber evidence="8">6.3.4.19</ecNumber>
    </recommendedName>
    <alternativeName>
        <fullName evidence="8">tRNA(Ile)-2-lysyl-cytidine synthase</fullName>
    </alternativeName>
    <alternativeName>
        <fullName evidence="8">tRNA(Ile)-lysidine synthetase</fullName>
    </alternativeName>
</protein>
<dbReference type="InterPro" id="IPR015262">
    <property type="entry name" value="tRNA_Ile_lys_synt_subst-bd"/>
</dbReference>
<evidence type="ECO:0000256" key="8">
    <source>
        <dbReference type="HAMAP-Rule" id="MF_01161"/>
    </source>
</evidence>
<dbReference type="EMBL" id="BHVZ01000014">
    <property type="protein sequence ID" value="GCB30385.1"/>
    <property type="molecule type" value="Genomic_DNA"/>
</dbReference>
<comment type="caution">
    <text evidence="10">The sequence shown here is derived from an EMBL/GenBank/DDBJ whole genome shotgun (WGS) entry which is preliminary data.</text>
</comment>
<keyword evidence="11" id="KW-1185">Reference proteome</keyword>
<keyword evidence="2 8" id="KW-0963">Cytoplasm</keyword>
<evidence type="ECO:0000259" key="9">
    <source>
        <dbReference type="SMART" id="SM00977"/>
    </source>
</evidence>
<keyword evidence="3 8" id="KW-0436">Ligase</keyword>
<evidence type="ECO:0000256" key="4">
    <source>
        <dbReference type="ARBA" id="ARBA00022694"/>
    </source>
</evidence>
<dbReference type="HAMAP" id="MF_01161">
    <property type="entry name" value="tRNA_Ile_lys_synt"/>
    <property type="match status" value="1"/>
</dbReference>
<comment type="catalytic activity">
    <reaction evidence="7 8">
        <text>cytidine(34) in tRNA(Ile2) + L-lysine + ATP = lysidine(34) in tRNA(Ile2) + AMP + diphosphate + H(+)</text>
        <dbReference type="Rhea" id="RHEA:43744"/>
        <dbReference type="Rhea" id="RHEA-COMP:10625"/>
        <dbReference type="Rhea" id="RHEA-COMP:10670"/>
        <dbReference type="ChEBI" id="CHEBI:15378"/>
        <dbReference type="ChEBI" id="CHEBI:30616"/>
        <dbReference type="ChEBI" id="CHEBI:32551"/>
        <dbReference type="ChEBI" id="CHEBI:33019"/>
        <dbReference type="ChEBI" id="CHEBI:82748"/>
        <dbReference type="ChEBI" id="CHEBI:83665"/>
        <dbReference type="ChEBI" id="CHEBI:456215"/>
        <dbReference type="EC" id="6.3.4.19"/>
    </reaction>
</comment>
<feature type="domain" description="Lysidine-tRNA(Ile) synthetase C-terminal" evidence="9">
    <location>
        <begin position="377"/>
        <end position="447"/>
    </location>
</feature>
<dbReference type="GO" id="GO:0005737">
    <property type="term" value="C:cytoplasm"/>
    <property type="evidence" value="ECO:0007669"/>
    <property type="project" value="UniProtKB-SubCell"/>
</dbReference>
<evidence type="ECO:0000256" key="3">
    <source>
        <dbReference type="ARBA" id="ARBA00022598"/>
    </source>
</evidence>
<dbReference type="SUPFAM" id="SSF52402">
    <property type="entry name" value="Adenine nucleotide alpha hydrolases-like"/>
    <property type="match status" value="1"/>
</dbReference>
<comment type="subcellular location">
    <subcellularLocation>
        <location evidence="1 8">Cytoplasm</location>
    </subcellularLocation>
</comment>
<evidence type="ECO:0000256" key="2">
    <source>
        <dbReference type="ARBA" id="ARBA00022490"/>
    </source>
</evidence>
<comment type="domain">
    <text evidence="8">The N-terminal region contains the highly conserved SGGXDS motif, predicted to be a P-loop motif involved in ATP binding.</text>
</comment>
<evidence type="ECO:0000313" key="11">
    <source>
        <dbReference type="Proteomes" id="UP000287361"/>
    </source>
</evidence>
<keyword evidence="4 8" id="KW-0819">tRNA processing</keyword>
<dbReference type="InterPro" id="IPR012796">
    <property type="entry name" value="Lysidine-tRNA-synth_C"/>
</dbReference>
<comment type="similarity">
    <text evidence="8">Belongs to the tRNA(Ile)-lysidine synthase family.</text>
</comment>
<dbReference type="OrthoDB" id="9807403at2"/>
<accession>A0A401LFU8</accession>
<dbReference type="NCBIfam" id="TIGR02433">
    <property type="entry name" value="lysidine_TilS_C"/>
    <property type="match status" value="1"/>
</dbReference>
<keyword evidence="5 8" id="KW-0547">Nucleotide-binding</keyword>
<dbReference type="InterPro" id="IPR014729">
    <property type="entry name" value="Rossmann-like_a/b/a_fold"/>
</dbReference>
<dbReference type="SUPFAM" id="SSF56037">
    <property type="entry name" value="PheT/TilS domain"/>
    <property type="match status" value="1"/>
</dbReference>
<dbReference type="Pfam" id="PF09179">
    <property type="entry name" value="TilS"/>
    <property type="match status" value="1"/>
</dbReference>
<evidence type="ECO:0000313" key="10">
    <source>
        <dbReference type="EMBL" id="GCB30385.1"/>
    </source>
</evidence>
<dbReference type="CDD" id="cd01992">
    <property type="entry name" value="TilS_N"/>
    <property type="match status" value="1"/>
</dbReference>
<keyword evidence="6 8" id="KW-0067">ATP-binding</keyword>
<dbReference type="GO" id="GO:0006400">
    <property type="term" value="P:tRNA modification"/>
    <property type="evidence" value="ECO:0007669"/>
    <property type="project" value="UniProtKB-UniRule"/>
</dbReference>
<dbReference type="Gene3D" id="3.40.50.620">
    <property type="entry name" value="HUPs"/>
    <property type="match status" value="1"/>
</dbReference>
<dbReference type="InterPro" id="IPR012094">
    <property type="entry name" value="tRNA_Ile_lys_synt"/>
</dbReference>
<dbReference type="SUPFAM" id="SSF82829">
    <property type="entry name" value="MesJ substrate recognition domain-like"/>
    <property type="match status" value="1"/>
</dbReference>
<gene>
    <name evidence="8 10" type="primary">tilS</name>
    <name evidence="10" type="ORF">KGMB03357_20460</name>
</gene>
<evidence type="ECO:0000256" key="7">
    <source>
        <dbReference type="ARBA" id="ARBA00048539"/>
    </source>
</evidence>
<dbReference type="InterPro" id="IPR012795">
    <property type="entry name" value="tRNA_Ile_lys_synt_N"/>
</dbReference>
<dbReference type="AlphaFoldDB" id="A0A401LFU8"/>
<name>A0A401LFU8_9FIRM</name>
<comment type="function">
    <text evidence="8">Ligates lysine onto the cytidine present at position 34 of the AUA codon-specific tRNA(Ile) that contains the anticodon CAU, in an ATP-dependent manner. Cytidine is converted to lysidine, thus changing the amino acid specificity of the tRNA from methionine to isoleucine.</text>
</comment>
<dbReference type="GO" id="GO:0005524">
    <property type="term" value="F:ATP binding"/>
    <property type="evidence" value="ECO:0007669"/>
    <property type="project" value="UniProtKB-UniRule"/>
</dbReference>
<dbReference type="InterPro" id="IPR011063">
    <property type="entry name" value="TilS/TtcA_N"/>
</dbReference>
<proteinExistence type="inferred from homology"/>
<dbReference type="Gene3D" id="1.20.59.20">
    <property type="match status" value="1"/>
</dbReference>
<dbReference type="Proteomes" id="UP000287361">
    <property type="component" value="Unassembled WGS sequence"/>
</dbReference>
<evidence type="ECO:0000256" key="5">
    <source>
        <dbReference type="ARBA" id="ARBA00022741"/>
    </source>
</evidence>
<organism evidence="10 11">
    <name type="scientific">Anaerotignum faecicola</name>
    <dbReference type="NCBI Taxonomy" id="2358141"/>
    <lineage>
        <taxon>Bacteria</taxon>
        <taxon>Bacillati</taxon>
        <taxon>Bacillota</taxon>
        <taxon>Clostridia</taxon>
        <taxon>Lachnospirales</taxon>
        <taxon>Anaerotignaceae</taxon>
        <taxon>Anaerotignum</taxon>
    </lineage>
</organism>
<dbReference type="Pfam" id="PF11734">
    <property type="entry name" value="TilS_C"/>
    <property type="match status" value="1"/>
</dbReference>
<sequence length="452" mass="51238">MRKKVRNTLRQFQMVPKGARLVIGLSGGADSVALLHVLHSLQKEFAWDSLTAVHIHHGLRGAAADEDARFAEGFCADLGIPCIVKHYDVRAEAKARGLGEEETGRLLRYAAFRQTAGEDGFIAVAHHRRDQAETVLMRLCRGTGLKGLAGMAPVRENICRPLLFCDREEIEDYCRENGLGWREDATNREEAYTRNKLRLRVLPILEEINPQAVGHIAKTASLLAEEEDFLEQQTALFWKEVQLPSLPEEVSLSIEGLNALHPAMRRRILRQAVGQFQKKDISAKQLAALEDLLRKESGKQLDFPEGLRAENRYGTLVLSRRAADAPRGFCYALPMEEEIFIPEAGIAVLVSLDEKKVEISAETCTNVFDYDKIGHTLFCRTRRQGDVIPLRKGRKKIKELFIDAKIPRAERERYPLFVAGDTVIWVPRLKEAFGVDEQTDRKVWIQIRRIQE</sequence>
<evidence type="ECO:0000256" key="1">
    <source>
        <dbReference type="ARBA" id="ARBA00004496"/>
    </source>
</evidence>
<evidence type="ECO:0000256" key="6">
    <source>
        <dbReference type="ARBA" id="ARBA00022840"/>
    </source>
</evidence>
<dbReference type="EC" id="6.3.4.19" evidence="8"/>
<feature type="binding site" evidence="8">
    <location>
        <begin position="26"/>
        <end position="31"/>
    </location>
    <ligand>
        <name>ATP</name>
        <dbReference type="ChEBI" id="CHEBI:30616"/>
    </ligand>
</feature>
<dbReference type="NCBIfam" id="TIGR02432">
    <property type="entry name" value="lysidine_TilS_N"/>
    <property type="match status" value="1"/>
</dbReference>
<dbReference type="PANTHER" id="PTHR43033:SF1">
    <property type="entry name" value="TRNA(ILE)-LYSIDINE SYNTHASE-RELATED"/>
    <property type="match status" value="1"/>
</dbReference>
<reference evidence="10 11" key="1">
    <citation type="submission" date="2018-10" db="EMBL/GenBank/DDBJ databases">
        <title>Draft Genome Sequence of Anaerotignum sp. KCTC 15736.</title>
        <authorList>
            <person name="Choi S.H."/>
            <person name="Kim J.S."/>
            <person name="Kang S.W."/>
            <person name="Lee J.S."/>
            <person name="Park S.H."/>
        </authorList>
    </citation>
    <scope>NUCLEOTIDE SEQUENCE [LARGE SCALE GENOMIC DNA]</scope>
    <source>
        <strain evidence="10 11">KCTC 15736</strain>
    </source>
</reference>
<dbReference type="GO" id="GO:0032267">
    <property type="term" value="F:tRNA(Ile)-lysidine synthase activity"/>
    <property type="evidence" value="ECO:0007669"/>
    <property type="project" value="UniProtKB-EC"/>
</dbReference>
<dbReference type="PANTHER" id="PTHR43033">
    <property type="entry name" value="TRNA(ILE)-LYSIDINE SYNTHASE-RELATED"/>
    <property type="match status" value="1"/>
</dbReference>
<dbReference type="SMART" id="SM00977">
    <property type="entry name" value="TilS_C"/>
    <property type="match status" value="1"/>
</dbReference>
<dbReference type="Pfam" id="PF01171">
    <property type="entry name" value="ATP_bind_3"/>
    <property type="match status" value="1"/>
</dbReference>